<comment type="caution">
    <text evidence="2">The sequence shown here is derived from an EMBL/GenBank/DDBJ whole genome shotgun (WGS) entry which is preliminary data.</text>
</comment>
<evidence type="ECO:0000313" key="2">
    <source>
        <dbReference type="EMBL" id="HIU40209.1"/>
    </source>
</evidence>
<dbReference type="PANTHER" id="PTHR36445">
    <property type="entry name" value="GTP CYCLOHYDROLASE MPTA"/>
    <property type="match status" value="1"/>
</dbReference>
<dbReference type="Gene3D" id="3.10.270.10">
    <property type="entry name" value="Urate Oxidase"/>
    <property type="match status" value="1"/>
</dbReference>
<dbReference type="GO" id="GO:0003934">
    <property type="term" value="F:GTP cyclohydrolase I activity"/>
    <property type="evidence" value="ECO:0007669"/>
    <property type="project" value="InterPro"/>
</dbReference>
<proteinExistence type="predicted"/>
<name>A0A9D1LHR4_9FIRM</name>
<organism evidence="2 3">
    <name type="scientific">Candidatus Aphodocola excrementigallinarum</name>
    <dbReference type="NCBI Taxonomy" id="2840670"/>
    <lineage>
        <taxon>Bacteria</taxon>
        <taxon>Bacillati</taxon>
        <taxon>Bacillota</taxon>
        <taxon>Bacilli</taxon>
        <taxon>Candidatus Aphodocola</taxon>
    </lineage>
</organism>
<dbReference type="PANTHER" id="PTHR36445:SF1">
    <property type="entry name" value="GTP CYCLOHYDROLASE MPTA"/>
    <property type="match status" value="1"/>
</dbReference>
<dbReference type="InterPro" id="IPR003801">
    <property type="entry name" value="GTP_cyclohydrolase_FolE2/MptA"/>
</dbReference>
<gene>
    <name evidence="2" type="ORF">IAB68_02770</name>
</gene>
<keyword evidence="1" id="KW-0378">Hydrolase</keyword>
<sequence>MEDVHNNIEKRNVSIERVGINNFRLPFCYRSLYDYNTIASIISGVCVGCSEKGAHLSRIIEVLNELLANKILKLEDFSTIIKALADRIEKKDIELTVSFPTLIETKSPITNKISYIDSEVEVKVMLKNNTIYKDVSLKMNGAMCCPSSKKISKYGAHSQRCLLKSTIVDAKDDLLIEDVANILQKCFSAPVFSVVKREDEKYMTETAYENPKFSEDLIRDVLLNLKRKYKDSEIIAEMENYESIHSHNVYAKGYLK</sequence>
<reference evidence="2" key="1">
    <citation type="submission" date="2020-10" db="EMBL/GenBank/DDBJ databases">
        <authorList>
            <person name="Gilroy R."/>
        </authorList>
    </citation>
    <scope>NUCLEOTIDE SEQUENCE</scope>
    <source>
        <strain evidence="2">CHK193-30670</strain>
    </source>
</reference>
<dbReference type="AlphaFoldDB" id="A0A9D1LHR4"/>
<dbReference type="Proteomes" id="UP000824074">
    <property type="component" value="Unassembled WGS sequence"/>
</dbReference>
<evidence type="ECO:0000256" key="1">
    <source>
        <dbReference type="ARBA" id="ARBA00022801"/>
    </source>
</evidence>
<protein>
    <submittedName>
        <fullName evidence="2">GTP cyclohydrolase I FolE2</fullName>
    </submittedName>
</protein>
<accession>A0A9D1LHR4</accession>
<dbReference type="EMBL" id="DVMT01000028">
    <property type="protein sequence ID" value="HIU40209.1"/>
    <property type="molecule type" value="Genomic_DNA"/>
</dbReference>
<dbReference type="Pfam" id="PF02649">
    <property type="entry name" value="GCHY-1"/>
    <property type="match status" value="1"/>
</dbReference>
<reference evidence="2" key="2">
    <citation type="journal article" date="2021" name="PeerJ">
        <title>Extensive microbial diversity within the chicken gut microbiome revealed by metagenomics and culture.</title>
        <authorList>
            <person name="Gilroy R."/>
            <person name="Ravi A."/>
            <person name="Getino M."/>
            <person name="Pursley I."/>
            <person name="Horton D.L."/>
            <person name="Alikhan N.F."/>
            <person name="Baker D."/>
            <person name="Gharbi K."/>
            <person name="Hall N."/>
            <person name="Watson M."/>
            <person name="Adriaenssens E.M."/>
            <person name="Foster-Nyarko E."/>
            <person name="Jarju S."/>
            <person name="Secka A."/>
            <person name="Antonio M."/>
            <person name="Oren A."/>
            <person name="Chaudhuri R.R."/>
            <person name="La Ragione R."/>
            <person name="Hildebrand F."/>
            <person name="Pallen M.J."/>
        </authorList>
    </citation>
    <scope>NUCLEOTIDE SEQUENCE</scope>
    <source>
        <strain evidence="2">CHK193-30670</strain>
    </source>
</reference>
<evidence type="ECO:0000313" key="3">
    <source>
        <dbReference type="Proteomes" id="UP000824074"/>
    </source>
</evidence>